<gene>
    <name evidence="2" type="ORF">ACKW6Q_12990</name>
    <name evidence="1" type="ORF">AU378_17055</name>
</gene>
<dbReference type="AlphaFoldDB" id="A0A135W8Z0"/>
<dbReference type="Proteomes" id="UP001634154">
    <property type="component" value="Unassembled WGS sequence"/>
</dbReference>
<comment type="caution">
    <text evidence="1">The sequence shown here is derived from an EMBL/GenBank/DDBJ whole genome shotgun (WGS) entry which is preliminary data.</text>
</comment>
<dbReference type="RefSeq" id="WP_062652588.1">
    <property type="nucleotide sequence ID" value="NZ_JBJXVJ010000002.1"/>
</dbReference>
<organism evidence="1 3">
    <name type="scientific">Chryseobacterium kwangjuense</name>
    <dbReference type="NCBI Taxonomy" id="267125"/>
    <lineage>
        <taxon>Bacteria</taxon>
        <taxon>Pseudomonadati</taxon>
        <taxon>Bacteroidota</taxon>
        <taxon>Flavobacteriia</taxon>
        <taxon>Flavobacteriales</taxon>
        <taxon>Weeksellaceae</taxon>
        <taxon>Chryseobacterium group</taxon>
        <taxon>Chryseobacterium</taxon>
    </lineage>
</organism>
<keyword evidence="4" id="KW-1185">Reference proteome</keyword>
<reference evidence="3" key="1">
    <citation type="submission" date="2015-12" db="EMBL/GenBank/DDBJ databases">
        <title>Genome sequence of a biocontrol rhizobacterium Chryseobacterium kwangjuense strain KJ1R5 isolated from pepper (Capsicum annuum L.).</title>
        <authorList>
            <person name="Jeong J.-J."/>
            <person name="Park H."/>
            <person name="Mannaa M."/>
            <person name="Sang M.K."/>
            <person name="Choi I.-G."/>
            <person name="Kim K.D."/>
        </authorList>
    </citation>
    <scope>NUCLEOTIDE SEQUENCE [LARGE SCALE GENOMIC DNA]</scope>
    <source>
        <strain evidence="3">KJ1R5</strain>
    </source>
</reference>
<reference evidence="2 4" key="4">
    <citation type="submission" date="2024-12" db="EMBL/GenBank/DDBJ databases">
        <title>Draft genome sequence of Chryseobacterium kwangjuense AG447.</title>
        <authorList>
            <person name="Cheptsov V.S."/>
            <person name="Belov A."/>
            <person name="Zavarzina A.G."/>
        </authorList>
    </citation>
    <scope>NUCLEOTIDE SEQUENCE [LARGE SCALE GENOMIC DNA]</scope>
    <source>
        <strain evidence="2 4">AG447</strain>
    </source>
</reference>
<name>A0A135W8Z0_9FLAO</name>
<evidence type="ECO:0000313" key="1">
    <source>
        <dbReference type="EMBL" id="KXH81410.1"/>
    </source>
</evidence>
<dbReference type="OrthoDB" id="1262786at2"/>
<accession>A0A135W8Z0</accession>
<evidence type="ECO:0000313" key="2">
    <source>
        <dbReference type="EMBL" id="MFN1217877.1"/>
    </source>
</evidence>
<dbReference type="EMBL" id="LPUR01000016">
    <property type="protein sequence ID" value="KXH81410.1"/>
    <property type="molecule type" value="Genomic_DNA"/>
</dbReference>
<reference evidence="1 3" key="3">
    <citation type="journal article" date="2016" name="Genome Announc.">
        <title>Draft Genome Sequence of a Biocontrol Rhizobacterium, Chryseobacterium kwangjuense Strain KJ1R5, Isolated from Pepper (Capsicum annuum).</title>
        <authorList>
            <person name="Jeong J.J."/>
            <person name="Park H."/>
            <person name="Park B.H."/>
            <person name="Mannaa M."/>
            <person name="Sang M.K."/>
            <person name="Choi I.G."/>
            <person name="Kim K.D."/>
        </authorList>
    </citation>
    <scope>NUCLEOTIDE SEQUENCE [LARGE SCALE GENOMIC DNA]</scope>
    <source>
        <strain evidence="1 3">KJ1R5</strain>
    </source>
</reference>
<evidence type="ECO:0008006" key="5">
    <source>
        <dbReference type="Google" id="ProtNLM"/>
    </source>
</evidence>
<evidence type="ECO:0000313" key="3">
    <source>
        <dbReference type="Proteomes" id="UP000070513"/>
    </source>
</evidence>
<reference evidence="1" key="2">
    <citation type="submission" date="2015-12" db="EMBL/GenBank/DDBJ databases">
        <authorList>
            <person name="Shamseldin A."/>
            <person name="Moawad H."/>
            <person name="Abd El-Rahim W.M."/>
            <person name="Sadowsky M.J."/>
        </authorList>
    </citation>
    <scope>NUCLEOTIDE SEQUENCE</scope>
    <source>
        <strain evidence="1">KJ1R5</strain>
    </source>
</reference>
<dbReference type="Proteomes" id="UP000070513">
    <property type="component" value="Unassembled WGS sequence"/>
</dbReference>
<dbReference type="EMBL" id="JBJXVJ010000002">
    <property type="protein sequence ID" value="MFN1217877.1"/>
    <property type="molecule type" value="Genomic_DNA"/>
</dbReference>
<sequence>MKKIILLILMFMFGIGFAQKVKKEEKVKDKYESRQPQDMSVPPPPTVAFPAQYPGGNKAFIENIRKNINKDALKSLDKVMSTKIIVKVNPEGNVLNVSTYGGNEVFKTEVKKAAEKATDKIKWEAGKNNRGEKVTDIVNIPFKYSNT</sequence>
<proteinExistence type="predicted"/>
<protein>
    <recommendedName>
        <fullName evidence="5">TonB C-terminal domain-containing protein</fullName>
    </recommendedName>
</protein>
<dbReference type="SUPFAM" id="SSF74653">
    <property type="entry name" value="TolA/TonB C-terminal domain"/>
    <property type="match status" value="1"/>
</dbReference>
<evidence type="ECO:0000313" key="4">
    <source>
        <dbReference type="Proteomes" id="UP001634154"/>
    </source>
</evidence>